<reference evidence="3" key="1">
    <citation type="submission" date="2025-08" db="UniProtKB">
        <authorList>
            <consortium name="RefSeq"/>
        </authorList>
    </citation>
    <scope>IDENTIFICATION</scope>
</reference>
<feature type="compositionally biased region" description="Low complexity" evidence="1">
    <location>
        <begin position="149"/>
        <end position="160"/>
    </location>
</feature>
<dbReference type="RefSeq" id="XP_013863269.1">
    <property type="nucleotide sequence ID" value="XM_014007815.1"/>
</dbReference>
<name>A0A2I4B6B2_AUSLI</name>
<feature type="compositionally biased region" description="Low complexity" evidence="1">
    <location>
        <begin position="87"/>
        <end position="101"/>
    </location>
</feature>
<keyword evidence="2" id="KW-1185">Reference proteome</keyword>
<dbReference type="KEGG" id="alim:106517102"/>
<evidence type="ECO:0000313" key="3">
    <source>
        <dbReference type="RefSeq" id="XP_013863269.1"/>
    </source>
</evidence>
<dbReference type="AlphaFoldDB" id="A0A2I4B6B2"/>
<accession>A0A2I4B6B2</accession>
<dbReference type="OrthoDB" id="8961221at2759"/>
<sequence length="180" mass="19152">MVLVVIAAGAVCFFTRRRVRRYSVDLTHRADEANIPLSALEPELPAEALPPNGLQTFEGTETSAKEPEEPEVKPETQEEQKTEVGEPAVDSSSASAAAAPDSSEDKPKGDGKEESSPADVKPSSEEKTDDEGAASNKTSVESLKETNETNENNSNNTGSSQKTDVQTGNTLQEVCVDCLV</sequence>
<feature type="region of interest" description="Disordered" evidence="1">
    <location>
        <begin position="38"/>
        <end position="170"/>
    </location>
</feature>
<evidence type="ECO:0000256" key="1">
    <source>
        <dbReference type="SAM" id="MobiDB-lite"/>
    </source>
</evidence>
<feature type="compositionally biased region" description="Low complexity" evidence="1">
    <location>
        <begin position="39"/>
        <end position="51"/>
    </location>
</feature>
<feature type="compositionally biased region" description="Basic and acidic residues" evidence="1">
    <location>
        <begin position="63"/>
        <end position="84"/>
    </location>
</feature>
<protein>
    <submittedName>
        <fullName evidence="3">Protein P54</fullName>
    </submittedName>
</protein>
<proteinExistence type="predicted"/>
<dbReference type="InParanoid" id="A0A2I4B6B2"/>
<organism evidence="2 3">
    <name type="scientific">Austrofundulus limnaeus</name>
    <name type="common">Annual killifish</name>
    <dbReference type="NCBI Taxonomy" id="52670"/>
    <lineage>
        <taxon>Eukaryota</taxon>
        <taxon>Metazoa</taxon>
        <taxon>Chordata</taxon>
        <taxon>Craniata</taxon>
        <taxon>Vertebrata</taxon>
        <taxon>Euteleostomi</taxon>
        <taxon>Actinopterygii</taxon>
        <taxon>Neopterygii</taxon>
        <taxon>Teleostei</taxon>
        <taxon>Neoteleostei</taxon>
        <taxon>Acanthomorphata</taxon>
        <taxon>Ovalentaria</taxon>
        <taxon>Atherinomorphae</taxon>
        <taxon>Cyprinodontiformes</taxon>
        <taxon>Rivulidae</taxon>
        <taxon>Austrofundulus</taxon>
    </lineage>
</organism>
<gene>
    <name evidence="3" type="primary">si:dkey-27h10.2</name>
</gene>
<feature type="compositionally biased region" description="Polar residues" evidence="1">
    <location>
        <begin position="53"/>
        <end position="62"/>
    </location>
</feature>
<feature type="compositionally biased region" description="Basic and acidic residues" evidence="1">
    <location>
        <begin position="103"/>
        <end position="115"/>
    </location>
</feature>
<feature type="compositionally biased region" description="Polar residues" evidence="1">
    <location>
        <begin position="161"/>
        <end position="170"/>
    </location>
</feature>
<evidence type="ECO:0000313" key="2">
    <source>
        <dbReference type="Proteomes" id="UP000192220"/>
    </source>
</evidence>
<dbReference type="Proteomes" id="UP000192220">
    <property type="component" value="Unplaced"/>
</dbReference>